<dbReference type="Pfam" id="PF01926">
    <property type="entry name" value="MMR_HSR1"/>
    <property type="match status" value="1"/>
</dbReference>
<feature type="domain" description="G" evidence="2">
    <location>
        <begin position="50"/>
        <end position="127"/>
    </location>
</feature>
<evidence type="ECO:0000313" key="3">
    <source>
        <dbReference type="EMBL" id="KAI7811056.1"/>
    </source>
</evidence>
<dbReference type="Proteomes" id="UP001059041">
    <property type="component" value="Linkage Group LG4"/>
</dbReference>
<comment type="caution">
    <text evidence="3">The sequence shown here is derived from an EMBL/GenBank/DDBJ whole genome shotgun (WGS) entry which is preliminary data.</text>
</comment>
<name>A0A9W7WZ98_TRIRA</name>
<dbReference type="InterPro" id="IPR006073">
    <property type="entry name" value="GTP-bd"/>
</dbReference>
<dbReference type="GO" id="GO:0006955">
    <property type="term" value="P:immune response"/>
    <property type="evidence" value="ECO:0007669"/>
    <property type="project" value="TreeGrafter"/>
</dbReference>
<dbReference type="PANTHER" id="PTHR14241:SF1">
    <property type="entry name" value="INTERFERON-INDUCED PROTEIN 44-RELATED"/>
    <property type="match status" value="1"/>
</dbReference>
<evidence type="ECO:0000313" key="4">
    <source>
        <dbReference type="Proteomes" id="UP001059041"/>
    </source>
</evidence>
<dbReference type="Gene3D" id="3.40.50.300">
    <property type="entry name" value="P-loop containing nucleotide triphosphate hydrolases"/>
    <property type="match status" value="1"/>
</dbReference>
<evidence type="ECO:0000259" key="2">
    <source>
        <dbReference type="Pfam" id="PF01926"/>
    </source>
</evidence>
<dbReference type="InterPro" id="IPR027417">
    <property type="entry name" value="P-loop_NTPase"/>
</dbReference>
<organism evidence="3 4">
    <name type="scientific">Triplophysa rosa</name>
    <name type="common">Cave loach</name>
    <dbReference type="NCBI Taxonomy" id="992332"/>
    <lineage>
        <taxon>Eukaryota</taxon>
        <taxon>Metazoa</taxon>
        <taxon>Chordata</taxon>
        <taxon>Craniata</taxon>
        <taxon>Vertebrata</taxon>
        <taxon>Euteleostomi</taxon>
        <taxon>Actinopterygii</taxon>
        <taxon>Neopterygii</taxon>
        <taxon>Teleostei</taxon>
        <taxon>Ostariophysi</taxon>
        <taxon>Cypriniformes</taxon>
        <taxon>Nemacheilidae</taxon>
        <taxon>Triplophysa</taxon>
    </lineage>
</organism>
<reference evidence="3" key="1">
    <citation type="submission" date="2021-02" db="EMBL/GenBank/DDBJ databases">
        <title>Comparative genomics reveals that relaxation of natural selection precedes convergent phenotypic evolution of cavefish.</title>
        <authorList>
            <person name="Peng Z."/>
        </authorList>
    </citation>
    <scope>NUCLEOTIDE SEQUENCE</scope>
    <source>
        <tissue evidence="3">Muscle</tissue>
    </source>
</reference>
<dbReference type="AlphaFoldDB" id="A0A9W7WZ98"/>
<evidence type="ECO:0000256" key="1">
    <source>
        <dbReference type="SAM" id="MobiDB-lite"/>
    </source>
</evidence>
<dbReference type="SUPFAM" id="SSF52540">
    <property type="entry name" value="P-loop containing nucleoside triphosphate hydrolases"/>
    <property type="match status" value="1"/>
</dbReference>
<dbReference type="EMBL" id="JAFHDT010000004">
    <property type="protein sequence ID" value="KAI7811056.1"/>
    <property type="molecule type" value="Genomic_DNA"/>
</dbReference>
<dbReference type="GO" id="GO:0005525">
    <property type="term" value="F:GTP binding"/>
    <property type="evidence" value="ECO:0007669"/>
    <property type="project" value="InterPro"/>
</dbReference>
<dbReference type="PANTHER" id="PTHR14241">
    <property type="entry name" value="INTERFERON-INDUCED PROTEIN 44"/>
    <property type="match status" value="1"/>
</dbReference>
<gene>
    <name evidence="3" type="ORF">IRJ41_009854</name>
</gene>
<feature type="region of interest" description="Disordered" evidence="1">
    <location>
        <begin position="1"/>
        <end position="26"/>
    </location>
</feature>
<keyword evidence="4" id="KW-1185">Reference proteome</keyword>
<accession>A0A9W7WZ98</accession>
<dbReference type="CDD" id="cd00882">
    <property type="entry name" value="Ras_like_GTPase"/>
    <property type="match status" value="1"/>
</dbReference>
<proteinExistence type="predicted"/>
<sequence length="288" mass="32311">MGAAESKPIEEPPPPQYDQPWRSTPWGKRENLRKDLKGFQVSNPNIKHVRILLAGEVGAGKSSFINSINSAFQGRITGDALVDATSGTTFTKTYRTYYIRGEEHTDILPFVFNDFMGLEAQDSRGAHTEDIVKALQGLLKEGCKLTPSPVSGEDTAYRSDPSLQDQTYCLVYIMAADNVSRMNPDVIKKMKNIRASASELDIPQVVIMTRVDEACPLVNKHLRRVYTSKKIKEKMQECSNLLGVPMNYIFPVKNYHEEIDTDDDTDVLILRALTQIVQTANDKLVRSL</sequence>
<protein>
    <submittedName>
        <fullName evidence="3">Interferon-induced protein 44</fullName>
    </submittedName>
</protein>